<dbReference type="InterPro" id="IPR058288">
    <property type="entry name" value="DUF7982"/>
</dbReference>
<proteinExistence type="predicted"/>
<dbReference type="RefSeq" id="WP_052649138.1">
    <property type="nucleotide sequence ID" value="NZ_CP006019.1"/>
</dbReference>
<feature type="transmembrane region" description="Helical" evidence="1">
    <location>
        <begin position="12"/>
        <end position="28"/>
    </location>
</feature>
<sequence length="252" mass="27662">MELKYEVKHITSAFLVLVGAFAGIFGAINGNQGLINLGLAGIFLGVIIFTFKSSGYIKKEALNNVMNSYNLLLEKMITDLGLEGNAVYIPPYENLPEGGLFVPLHEEFDLNLGKLSSDVVFLTNVSNERQMGLSLRPPGLELLKKYEEHLEYPLESTSYSEVEASSGSVLRALGLAKSVYIEEVEKGFRVVVQPDIECDPQSCEKVACPICSSILLGLAKATGELIHVESVEKKDYGIEIKAKRLGGVREWM</sequence>
<dbReference type="Proteomes" id="UP000027981">
    <property type="component" value="Chromosome"/>
</dbReference>
<dbReference type="OrthoDB" id="66108at2157"/>
<protein>
    <recommendedName>
        <fullName evidence="2">DUF7982 domain-containing protein</fullName>
    </recommendedName>
</protein>
<dbReference type="AlphaFoldDB" id="A0A075LWC1"/>
<gene>
    <name evidence="3" type="ORF">PAP_09785</name>
</gene>
<reference evidence="4" key="1">
    <citation type="submission" date="2013-06" db="EMBL/GenBank/DDBJ databases">
        <title>Complete Genome Sequence of Hyperthermophilic Palaeococcus pacificus DY20341T, Isolated from a Deep-Sea Hydrothermal Sediments.</title>
        <authorList>
            <person name="Zeng X."/>
            <person name="Shao Z."/>
        </authorList>
    </citation>
    <scope>NUCLEOTIDE SEQUENCE [LARGE SCALE GENOMIC DNA]</scope>
    <source>
        <strain evidence="4">DY20341</strain>
    </source>
</reference>
<dbReference type="HOGENOM" id="CLU_097795_0_0_2"/>
<evidence type="ECO:0000256" key="1">
    <source>
        <dbReference type="SAM" id="Phobius"/>
    </source>
</evidence>
<reference evidence="3 4" key="2">
    <citation type="journal article" date="2015" name="Genome Announc.">
        <title>Complete Genome Sequence of Hyperthermophilic Piezophilic Archaeon Palaeococcus pacificus DY20341T, Isolated from Deep-Sea Hydrothermal Sediments.</title>
        <authorList>
            <person name="Zeng X."/>
            <person name="Jebbar M."/>
            <person name="Shao Z."/>
        </authorList>
    </citation>
    <scope>NUCLEOTIDE SEQUENCE [LARGE SCALE GENOMIC DNA]</scope>
    <source>
        <strain evidence="3 4">DY20341</strain>
    </source>
</reference>
<evidence type="ECO:0000313" key="3">
    <source>
        <dbReference type="EMBL" id="AIF70332.1"/>
    </source>
</evidence>
<accession>A0A075LWC1</accession>
<organism evidence="3 4">
    <name type="scientific">Palaeococcus pacificus DY20341</name>
    <dbReference type="NCBI Taxonomy" id="1343739"/>
    <lineage>
        <taxon>Archaea</taxon>
        <taxon>Methanobacteriati</taxon>
        <taxon>Methanobacteriota</taxon>
        <taxon>Thermococci</taxon>
        <taxon>Thermococcales</taxon>
        <taxon>Thermococcaceae</taxon>
        <taxon>Palaeococcus</taxon>
    </lineage>
</organism>
<name>A0A075LWC1_9EURY</name>
<dbReference type="Pfam" id="PF25939">
    <property type="entry name" value="DUF7982"/>
    <property type="match status" value="1"/>
</dbReference>
<dbReference type="KEGG" id="ppac:PAP_09785"/>
<keyword evidence="1" id="KW-1133">Transmembrane helix</keyword>
<evidence type="ECO:0000259" key="2">
    <source>
        <dbReference type="Pfam" id="PF25939"/>
    </source>
</evidence>
<dbReference type="eggNOG" id="arCOG03442">
    <property type="taxonomic scope" value="Archaea"/>
</dbReference>
<feature type="transmembrane region" description="Helical" evidence="1">
    <location>
        <begin position="34"/>
        <end position="51"/>
    </location>
</feature>
<keyword evidence="1" id="KW-0812">Transmembrane</keyword>
<keyword evidence="1" id="KW-0472">Membrane</keyword>
<evidence type="ECO:0000313" key="4">
    <source>
        <dbReference type="Proteomes" id="UP000027981"/>
    </source>
</evidence>
<dbReference type="GeneID" id="24843052"/>
<dbReference type="EMBL" id="CP006019">
    <property type="protein sequence ID" value="AIF70332.1"/>
    <property type="molecule type" value="Genomic_DNA"/>
</dbReference>
<keyword evidence="4" id="KW-1185">Reference proteome</keyword>
<dbReference type="STRING" id="1343739.PAP_09785"/>
<feature type="domain" description="DUF7982" evidence="2">
    <location>
        <begin position="11"/>
        <end position="235"/>
    </location>
</feature>